<dbReference type="InterPro" id="IPR036864">
    <property type="entry name" value="Zn2-C6_fun-type_DNA-bd_sf"/>
</dbReference>
<reference evidence="6" key="1">
    <citation type="journal article" date="2012" name="Mol. Plant Microbe Interact.">
        <title>A highly conserved effector in Fusarium oxysporum is required for full virulence on Arabidopsis.</title>
        <authorList>
            <person name="Thatcher L.F."/>
            <person name="Gardiner D.M."/>
            <person name="Kazan K."/>
            <person name="Manners J."/>
        </authorList>
    </citation>
    <scope>NUCLEOTIDE SEQUENCE [LARGE SCALE GENOMIC DNA]</scope>
    <source>
        <strain evidence="6">Fo5176</strain>
    </source>
</reference>
<dbReference type="PANTHER" id="PTHR37534">
    <property type="entry name" value="TRANSCRIPTIONAL ACTIVATOR PROTEIN UGA3"/>
    <property type="match status" value="1"/>
</dbReference>
<dbReference type="Gene3D" id="4.10.240.10">
    <property type="entry name" value="Zn(2)-C6 fungal-type DNA-binding domain"/>
    <property type="match status" value="1"/>
</dbReference>
<dbReference type="GO" id="GO:0000976">
    <property type="term" value="F:transcription cis-regulatory region binding"/>
    <property type="evidence" value="ECO:0007669"/>
    <property type="project" value="TreeGrafter"/>
</dbReference>
<comment type="subcellular location">
    <subcellularLocation>
        <location evidence="1">Nucleus</location>
    </subcellularLocation>
</comment>
<feature type="compositionally biased region" description="Low complexity" evidence="3">
    <location>
        <begin position="135"/>
        <end position="147"/>
    </location>
</feature>
<dbReference type="InterPro" id="IPR001138">
    <property type="entry name" value="Zn2Cys6_DnaBD"/>
</dbReference>
<dbReference type="SUPFAM" id="SSF57701">
    <property type="entry name" value="Zn2/Cys6 DNA-binding domain"/>
    <property type="match status" value="1"/>
</dbReference>
<evidence type="ECO:0000256" key="2">
    <source>
        <dbReference type="ARBA" id="ARBA00023242"/>
    </source>
</evidence>
<dbReference type="AlphaFoldDB" id="A0A0D2YKJ5"/>
<evidence type="ECO:0000256" key="1">
    <source>
        <dbReference type="ARBA" id="ARBA00004123"/>
    </source>
</evidence>
<dbReference type="PANTHER" id="PTHR37534:SF51">
    <property type="entry name" value="ACRIFLAVINE SENSITIVITY CONTROL PROTEIN ACR-2"/>
    <property type="match status" value="1"/>
</dbReference>
<dbReference type="InterPro" id="IPR021858">
    <property type="entry name" value="Fun_TF"/>
</dbReference>
<proteinExistence type="predicted"/>
<keyword evidence="2" id="KW-0539">Nucleus</keyword>
<evidence type="ECO:0000259" key="4">
    <source>
        <dbReference type="PROSITE" id="PS50048"/>
    </source>
</evidence>
<dbReference type="PROSITE" id="PS50048">
    <property type="entry name" value="ZN2_CY6_FUNGAL_2"/>
    <property type="match status" value="1"/>
</dbReference>
<dbReference type="SMART" id="SM00066">
    <property type="entry name" value="GAL4"/>
    <property type="match status" value="1"/>
</dbReference>
<feature type="region of interest" description="Disordered" evidence="3">
    <location>
        <begin position="84"/>
        <end position="168"/>
    </location>
</feature>
<dbReference type="Pfam" id="PF00172">
    <property type="entry name" value="Zn_clus"/>
    <property type="match status" value="1"/>
</dbReference>
<accession>A0A0D2YKJ5</accession>
<organism evidence="5 6">
    <name type="scientific">Fusarium oxysporum (strain Fo5176)</name>
    <name type="common">Fusarium vascular wilt</name>
    <dbReference type="NCBI Taxonomy" id="660025"/>
    <lineage>
        <taxon>Eukaryota</taxon>
        <taxon>Fungi</taxon>
        <taxon>Dikarya</taxon>
        <taxon>Ascomycota</taxon>
        <taxon>Pezizomycotina</taxon>
        <taxon>Sordariomycetes</taxon>
        <taxon>Hypocreomycetidae</taxon>
        <taxon>Hypocreales</taxon>
        <taxon>Nectriaceae</taxon>
        <taxon>Fusarium</taxon>
        <taxon>Fusarium oxysporum species complex</taxon>
    </lineage>
</organism>
<dbReference type="PROSITE" id="PS00463">
    <property type="entry name" value="ZN2_CY6_FUNGAL_1"/>
    <property type="match status" value="1"/>
</dbReference>
<name>A0A0D2YKJ5_FUSOF</name>
<dbReference type="EnsemblFungi" id="FOXG_17233T0">
    <property type="protein sequence ID" value="FOXG_17233P0"/>
    <property type="gene ID" value="FOXG_17233"/>
</dbReference>
<sequence length="567" mass="63495">MFIPAPPPPPTQLARSLVYKLPTMNLLCSVSTRRMPPSNTKPCHNCRRRRLRCDRSWPTCHKCAVSGQECLGYGKVFVWTQGIDSQGKVNPPPSRRLPDDADAAPGSASTHSVPPPGHQTGQGHSHGRPQPQPQPDYSDQQQPQQQHPQDDETPTSSSDTYIPWPSPGALTDPLFQDLDRTSRYYLAHFSERVCKDLVVRDTPESNPFRELIPLTRKYPLLLQILVATSAIHWSNIFHRVCKIPASFTNPAGYLSLLRSRDLVTRQALIDALTAKQKAMSHLREVLDTLGPTGSEVALAAMHFFIKFDLIDLDKSDNQSWRAHLEGATSIMALLNPDSNTDASSRMLRDRVITDSFIYNILGSTLTSGALAARVAQQAIQFLPVMKRVELTSYLSCPPDILNIILSASELSHEVPWTDQALGAADYLRQHSLMEDLDSRVHLAAAHRSAACQYILQALPLVRSMRSIDTDLLLDDVLSHLAAIDENDPYFKASSWPTFIAGAETRDPEKRTWTLTRLLSIWEICPWGYLFTAIEMLKAIWAMQDTRGSEKVNWLHDLRGMGFENLIV</sequence>
<dbReference type="Pfam" id="PF11951">
    <property type="entry name" value="Fungal_trans_2"/>
    <property type="match status" value="1"/>
</dbReference>
<feature type="domain" description="Zn(2)-C6 fungal-type" evidence="4">
    <location>
        <begin position="42"/>
        <end position="70"/>
    </location>
</feature>
<dbReference type="GO" id="GO:0045944">
    <property type="term" value="P:positive regulation of transcription by RNA polymerase II"/>
    <property type="evidence" value="ECO:0007669"/>
    <property type="project" value="TreeGrafter"/>
</dbReference>
<evidence type="ECO:0000256" key="3">
    <source>
        <dbReference type="SAM" id="MobiDB-lite"/>
    </source>
</evidence>
<dbReference type="GO" id="GO:0005634">
    <property type="term" value="C:nucleus"/>
    <property type="evidence" value="ECO:0007669"/>
    <property type="project" value="UniProtKB-SubCell"/>
</dbReference>
<protein>
    <recommendedName>
        <fullName evidence="4">Zn(2)-C6 fungal-type domain-containing protein</fullName>
    </recommendedName>
</protein>
<dbReference type="GO" id="GO:0008270">
    <property type="term" value="F:zinc ion binding"/>
    <property type="evidence" value="ECO:0007669"/>
    <property type="project" value="InterPro"/>
</dbReference>
<dbReference type="Proteomes" id="UP000002489">
    <property type="component" value="Unassembled WGS sequence"/>
</dbReference>
<reference evidence="5" key="2">
    <citation type="submission" date="2025-08" db="UniProtKB">
        <authorList>
            <consortium name="EnsemblFungi"/>
        </authorList>
    </citation>
    <scope>IDENTIFICATION</scope>
    <source>
        <strain evidence="5">4287 / CBS 123668 / FGSC 9935 / NRRL 34936</strain>
    </source>
</reference>
<dbReference type="GO" id="GO:0000981">
    <property type="term" value="F:DNA-binding transcription factor activity, RNA polymerase II-specific"/>
    <property type="evidence" value="ECO:0007669"/>
    <property type="project" value="InterPro"/>
</dbReference>
<evidence type="ECO:0000313" key="6">
    <source>
        <dbReference type="Proteomes" id="UP000002489"/>
    </source>
</evidence>
<evidence type="ECO:0000313" key="5">
    <source>
        <dbReference type="EnsemblFungi" id="FOXG_17233P0"/>
    </source>
</evidence>